<dbReference type="SUPFAM" id="SSF52540">
    <property type="entry name" value="P-loop containing nucleoside triphosphate hydrolases"/>
    <property type="match status" value="1"/>
</dbReference>
<dbReference type="Gene3D" id="3.40.50.300">
    <property type="entry name" value="P-loop containing nucleotide triphosphate hydrolases"/>
    <property type="match status" value="1"/>
</dbReference>
<evidence type="ECO:0000313" key="7">
    <source>
        <dbReference type="Proteomes" id="UP000321805"/>
    </source>
</evidence>
<evidence type="ECO:0000313" key="6">
    <source>
        <dbReference type="EMBL" id="QEC46530.1"/>
    </source>
</evidence>
<sequence>MTAPVPQDLLDAARDGRTAPLGRLVSLVERGGPAARDVARAAYPLSGAAYTVGITGAPGAGKSTLTGRLVGALRSREDRVAVLAVDPSSPYSGGAILGDRVRMHDHVLDDGVFIRSMATRGHLGGLSLAAPEAVRVLDAAGYDWVLLETVGVGQVELDVTQTVDTTIVVVNPGWGDDVQAAKAGLLEIADVLVVNKADRPGLDETRMDLENMLDTSTTAGDGWRPPVVATVAADGGGVDDLLTAIEGHRAWLAGEDRLAAARAARLWDEVESILAARLRRRAQRMLTDDGIASVRSRVGARDLDPWSASDRILAALDGGAPPAPSDPGA</sequence>
<keyword evidence="3" id="KW-0378">Hydrolase</keyword>
<evidence type="ECO:0000256" key="1">
    <source>
        <dbReference type="ARBA" id="ARBA00009625"/>
    </source>
</evidence>
<keyword evidence="7" id="KW-1185">Reference proteome</keyword>
<dbReference type="InterPro" id="IPR005129">
    <property type="entry name" value="GTPase_ArgK"/>
</dbReference>
<dbReference type="OrthoDB" id="9778292at2"/>
<dbReference type="EMBL" id="CP042430">
    <property type="protein sequence ID" value="QEC46530.1"/>
    <property type="molecule type" value="Genomic_DNA"/>
</dbReference>
<dbReference type="CDD" id="cd03114">
    <property type="entry name" value="MMAA-like"/>
    <property type="match status" value="1"/>
</dbReference>
<dbReference type="PANTHER" id="PTHR43087:SF1">
    <property type="entry name" value="LAO_AO TRANSPORT SYSTEM ATPASE"/>
    <property type="match status" value="1"/>
</dbReference>
<evidence type="ECO:0000256" key="2">
    <source>
        <dbReference type="ARBA" id="ARBA00022741"/>
    </source>
</evidence>
<proteinExistence type="inferred from homology"/>
<dbReference type="AlphaFoldDB" id="A0A5B8U0R8"/>
<evidence type="ECO:0000256" key="5">
    <source>
        <dbReference type="ARBA" id="ARBA00023186"/>
    </source>
</evidence>
<name>A0A5B8U0R8_9ACTN</name>
<protein>
    <submittedName>
        <fullName evidence="6">Methylmalonyl Co-A mutase-associated GTPase MeaB</fullName>
    </submittedName>
</protein>
<keyword evidence="4" id="KW-0342">GTP-binding</keyword>
<organism evidence="6 7">
    <name type="scientific">Baekduia soli</name>
    <dbReference type="NCBI Taxonomy" id="496014"/>
    <lineage>
        <taxon>Bacteria</taxon>
        <taxon>Bacillati</taxon>
        <taxon>Actinomycetota</taxon>
        <taxon>Thermoleophilia</taxon>
        <taxon>Solirubrobacterales</taxon>
        <taxon>Baekduiaceae</taxon>
        <taxon>Baekduia</taxon>
    </lineage>
</organism>
<accession>A0A5B8U0R8</accession>
<dbReference type="Proteomes" id="UP000321805">
    <property type="component" value="Chromosome"/>
</dbReference>
<dbReference type="InterPro" id="IPR052040">
    <property type="entry name" value="GTPase/Isobutyryl-CoA_mutase"/>
</dbReference>
<comment type="similarity">
    <text evidence="1">Belongs to the SIMIBI class G3E GTPase family. ArgK/MeaB subfamily.</text>
</comment>
<dbReference type="GO" id="GO:0003924">
    <property type="term" value="F:GTPase activity"/>
    <property type="evidence" value="ECO:0007669"/>
    <property type="project" value="InterPro"/>
</dbReference>
<evidence type="ECO:0000256" key="3">
    <source>
        <dbReference type="ARBA" id="ARBA00022801"/>
    </source>
</evidence>
<dbReference type="GO" id="GO:0005525">
    <property type="term" value="F:GTP binding"/>
    <property type="evidence" value="ECO:0007669"/>
    <property type="project" value="UniProtKB-KW"/>
</dbReference>
<keyword evidence="5" id="KW-0143">Chaperone</keyword>
<dbReference type="RefSeq" id="WP_146915838.1">
    <property type="nucleotide sequence ID" value="NZ_CP042430.1"/>
</dbReference>
<dbReference type="Pfam" id="PF03308">
    <property type="entry name" value="MeaB"/>
    <property type="match status" value="1"/>
</dbReference>
<reference evidence="6 7" key="1">
    <citation type="journal article" date="2018" name="J. Microbiol.">
        <title>Baekduia soli gen. nov., sp. nov., a novel bacterium isolated from the soil of Baekdu Mountain and proposal of a novel family name, Baekduiaceae fam. nov.</title>
        <authorList>
            <person name="An D.S."/>
            <person name="Siddiqi M.Z."/>
            <person name="Kim K.H."/>
            <person name="Yu H.S."/>
            <person name="Im W.T."/>
        </authorList>
    </citation>
    <scope>NUCLEOTIDE SEQUENCE [LARGE SCALE GENOMIC DNA]</scope>
    <source>
        <strain evidence="6 7">BR7-21</strain>
    </source>
</reference>
<gene>
    <name evidence="6" type="primary">meaB</name>
    <name evidence="6" type="ORF">FSW04_02335</name>
</gene>
<evidence type="ECO:0000256" key="4">
    <source>
        <dbReference type="ARBA" id="ARBA00023134"/>
    </source>
</evidence>
<keyword evidence="2" id="KW-0547">Nucleotide-binding</keyword>
<dbReference type="InterPro" id="IPR027417">
    <property type="entry name" value="P-loop_NTPase"/>
</dbReference>
<dbReference type="NCBIfam" id="TIGR00750">
    <property type="entry name" value="lao"/>
    <property type="match status" value="1"/>
</dbReference>
<dbReference type="PANTHER" id="PTHR43087">
    <property type="entry name" value="LYSINE/ARGININE/ORNITHINE TRANSPORT SYSTEM KINASE"/>
    <property type="match status" value="1"/>
</dbReference>
<dbReference type="KEGG" id="bsol:FSW04_02335"/>